<keyword evidence="2" id="KW-1185">Reference proteome</keyword>
<accession>A0ACB8QQW1</accession>
<sequence length="832" mass="92607">MVRSKQTPQLPQALREQIETNGAFPGLPNPTNLELFPPSDGARGGRRQLRKLSRKEARKQERSEKKQRKASFYSAGEKRCAPSDHPDSPTRKKAKIEAPALPVGSKFPTAITLSTTASLKSPSAFDKAPPRKRKRDDLDKAKKPKPVQHRLAGVAKPVPFPRSQVELDEDAYIAYLEAKLGVGRGAKGREKVRSGIDEDGLDGVRALLFQIIHILSGVPDRGESIHAGDRNEEDAEDADVDCQAERSGFGSGFAQARDEVEASELLEVADESTSPRPSVVRYVPPALRKQLGGGGDAEILRKLSRQLKGLLNKLSEQNIASILEEIEELFQKHRRHDVTETLTNLIVDGIASHSSMLDTFVMLNAALVSALYKIVGVEFAAFLVQNVVSAYEEHYSVLSTSANAVDGTVGKECSNLIILLSELYNFQVISCVLIYDIIRALLEGALSEIDVELLLKLLRNSGQQLRQDDPTALKDIVHIVQSKVIEGAGSSSSRTRFMVETLVDLKNNKTRRTDSIDRLKKVLSALGKKRHIQAHDALRVTLADLRAVDARGKWWLVGAAWGGDPLVERQQELSHQQPSIHEENDLSKLAKKQGMNTEIRRNIFVDYIDACERIAHLNLTEVQQREIIRVILHCCGNEKSYNPYYTLVGQRLAYQSHSHKITFQFCLWDFLRELGETSVGGAELVKSLGSDGAFDGADAGSVSSSRRRNVARAYAWWIARDSIGMAVLKPVDFIALKPSTRKFLHALLDYVMFNSQTPSPILTDRHDRSAIEEIFIKAGRVPVLAAGLTYFLNEMRRSRERESDDQEKKFYDWAYDVAIDTLRIGADLAQTL</sequence>
<dbReference type="Proteomes" id="UP000814128">
    <property type="component" value="Unassembled WGS sequence"/>
</dbReference>
<gene>
    <name evidence="1" type="ORF">K488DRAFT_77388</name>
</gene>
<proteinExistence type="predicted"/>
<evidence type="ECO:0000313" key="2">
    <source>
        <dbReference type="Proteomes" id="UP000814128"/>
    </source>
</evidence>
<comment type="caution">
    <text evidence="1">The sequence shown here is derived from an EMBL/GenBank/DDBJ whole genome shotgun (WGS) entry which is preliminary data.</text>
</comment>
<reference evidence="1" key="2">
    <citation type="journal article" date="2022" name="New Phytol.">
        <title>Evolutionary transition to the ectomycorrhizal habit in the genomes of a hyperdiverse lineage of mushroom-forming fungi.</title>
        <authorList>
            <person name="Looney B."/>
            <person name="Miyauchi S."/>
            <person name="Morin E."/>
            <person name="Drula E."/>
            <person name="Courty P.E."/>
            <person name="Kohler A."/>
            <person name="Kuo A."/>
            <person name="LaButti K."/>
            <person name="Pangilinan J."/>
            <person name="Lipzen A."/>
            <person name="Riley R."/>
            <person name="Andreopoulos W."/>
            <person name="He G."/>
            <person name="Johnson J."/>
            <person name="Nolan M."/>
            <person name="Tritt A."/>
            <person name="Barry K.W."/>
            <person name="Grigoriev I.V."/>
            <person name="Nagy L.G."/>
            <person name="Hibbett D."/>
            <person name="Henrissat B."/>
            <person name="Matheny P.B."/>
            <person name="Labbe J."/>
            <person name="Martin F.M."/>
        </authorList>
    </citation>
    <scope>NUCLEOTIDE SEQUENCE</scope>
    <source>
        <strain evidence="1">EC-137</strain>
    </source>
</reference>
<name>A0ACB8QQW1_9AGAM</name>
<reference evidence="1" key="1">
    <citation type="submission" date="2021-02" db="EMBL/GenBank/DDBJ databases">
        <authorList>
            <consortium name="DOE Joint Genome Institute"/>
            <person name="Ahrendt S."/>
            <person name="Looney B.P."/>
            <person name="Miyauchi S."/>
            <person name="Morin E."/>
            <person name="Drula E."/>
            <person name="Courty P.E."/>
            <person name="Chicoki N."/>
            <person name="Fauchery L."/>
            <person name="Kohler A."/>
            <person name="Kuo A."/>
            <person name="Labutti K."/>
            <person name="Pangilinan J."/>
            <person name="Lipzen A."/>
            <person name="Riley R."/>
            <person name="Andreopoulos W."/>
            <person name="He G."/>
            <person name="Johnson J."/>
            <person name="Barry K.W."/>
            <person name="Grigoriev I.V."/>
            <person name="Nagy L."/>
            <person name="Hibbett D."/>
            <person name="Henrissat B."/>
            <person name="Matheny P.B."/>
            <person name="Labbe J."/>
            <person name="Martin F."/>
        </authorList>
    </citation>
    <scope>NUCLEOTIDE SEQUENCE</scope>
    <source>
        <strain evidence="1">EC-137</strain>
    </source>
</reference>
<dbReference type="EMBL" id="MU273504">
    <property type="protein sequence ID" value="KAI0034234.1"/>
    <property type="molecule type" value="Genomic_DNA"/>
</dbReference>
<organism evidence="1 2">
    <name type="scientific">Vararia minispora EC-137</name>
    <dbReference type="NCBI Taxonomy" id="1314806"/>
    <lineage>
        <taxon>Eukaryota</taxon>
        <taxon>Fungi</taxon>
        <taxon>Dikarya</taxon>
        <taxon>Basidiomycota</taxon>
        <taxon>Agaricomycotina</taxon>
        <taxon>Agaricomycetes</taxon>
        <taxon>Russulales</taxon>
        <taxon>Lachnocladiaceae</taxon>
        <taxon>Vararia</taxon>
    </lineage>
</organism>
<evidence type="ECO:0000313" key="1">
    <source>
        <dbReference type="EMBL" id="KAI0034234.1"/>
    </source>
</evidence>
<protein>
    <submittedName>
        <fullName evidence="1">Uncharacterized protein</fullName>
    </submittedName>
</protein>